<sequence length="132" mass="14615">MIFFQSFFSIAVLFSIVCLSGLVECSLPCRGGFSKGVKGINKGYASCQPDGDAAPYNCEDNSCTNGGNRWVKMSKCVLSNFNWPGQSEQQCVKYKWVDSMSRFTCRNNGGKVYFCDVTPEEIQAISCDTCYV</sequence>
<proteinExistence type="predicted"/>
<dbReference type="KEGG" id="mlr:MELLADRAFT_123799"/>
<protein>
    <submittedName>
        <fullName evidence="2">Secreted protein</fullName>
    </submittedName>
</protein>
<dbReference type="InParanoid" id="F4RW80"/>
<keyword evidence="1" id="KW-0732">Signal</keyword>
<organism evidence="3">
    <name type="scientific">Melampsora larici-populina (strain 98AG31 / pathotype 3-4-7)</name>
    <name type="common">Poplar leaf rust fungus</name>
    <dbReference type="NCBI Taxonomy" id="747676"/>
    <lineage>
        <taxon>Eukaryota</taxon>
        <taxon>Fungi</taxon>
        <taxon>Dikarya</taxon>
        <taxon>Basidiomycota</taxon>
        <taxon>Pucciniomycotina</taxon>
        <taxon>Pucciniomycetes</taxon>
        <taxon>Pucciniales</taxon>
        <taxon>Melampsoraceae</taxon>
        <taxon>Melampsora</taxon>
    </lineage>
</organism>
<dbReference type="Proteomes" id="UP000001072">
    <property type="component" value="Unassembled WGS sequence"/>
</dbReference>
<dbReference type="HOGENOM" id="CLU_150810_2_0_1"/>
<name>F4RW80_MELLP</name>
<reference evidence="3" key="1">
    <citation type="journal article" date="2011" name="Proc. Natl. Acad. Sci. U.S.A.">
        <title>Obligate biotrophy features unraveled by the genomic analysis of rust fungi.</title>
        <authorList>
            <person name="Duplessis S."/>
            <person name="Cuomo C.A."/>
            <person name="Lin Y.-C."/>
            <person name="Aerts A."/>
            <person name="Tisserant E."/>
            <person name="Veneault-Fourrey C."/>
            <person name="Joly D.L."/>
            <person name="Hacquard S."/>
            <person name="Amselem J."/>
            <person name="Cantarel B.L."/>
            <person name="Chiu R."/>
            <person name="Coutinho P.M."/>
            <person name="Feau N."/>
            <person name="Field M."/>
            <person name="Frey P."/>
            <person name="Gelhaye E."/>
            <person name="Goldberg J."/>
            <person name="Grabherr M.G."/>
            <person name="Kodira C.D."/>
            <person name="Kohler A."/>
            <person name="Kuees U."/>
            <person name="Lindquist E.A."/>
            <person name="Lucas S.M."/>
            <person name="Mago R."/>
            <person name="Mauceli E."/>
            <person name="Morin E."/>
            <person name="Murat C."/>
            <person name="Pangilinan J.L."/>
            <person name="Park R."/>
            <person name="Pearson M."/>
            <person name="Quesneville H."/>
            <person name="Rouhier N."/>
            <person name="Sakthikumar S."/>
            <person name="Salamov A.A."/>
            <person name="Schmutz J."/>
            <person name="Selles B."/>
            <person name="Shapiro H."/>
            <person name="Tanguay P."/>
            <person name="Tuskan G.A."/>
            <person name="Henrissat B."/>
            <person name="Van de Peer Y."/>
            <person name="Rouze P."/>
            <person name="Ellis J.G."/>
            <person name="Dodds P.N."/>
            <person name="Schein J.E."/>
            <person name="Zhong S."/>
            <person name="Hamelin R.C."/>
            <person name="Grigoriev I.V."/>
            <person name="Szabo L.J."/>
            <person name="Martin F."/>
        </authorList>
    </citation>
    <scope>NUCLEOTIDE SEQUENCE [LARGE SCALE GENOMIC DNA]</scope>
    <source>
        <strain evidence="3">98AG31 / pathotype 3-4-7</strain>
    </source>
</reference>
<dbReference type="GeneID" id="18926480"/>
<feature type="signal peptide" evidence="1">
    <location>
        <begin position="1"/>
        <end position="25"/>
    </location>
</feature>
<dbReference type="RefSeq" id="XP_007413371.1">
    <property type="nucleotide sequence ID" value="XM_007413309.1"/>
</dbReference>
<evidence type="ECO:0000313" key="3">
    <source>
        <dbReference type="Proteomes" id="UP000001072"/>
    </source>
</evidence>
<evidence type="ECO:0000256" key="1">
    <source>
        <dbReference type="SAM" id="SignalP"/>
    </source>
</evidence>
<dbReference type="AlphaFoldDB" id="F4RW80"/>
<evidence type="ECO:0000313" key="2">
    <source>
        <dbReference type="EMBL" id="EGG03236.1"/>
    </source>
</evidence>
<keyword evidence="3" id="KW-1185">Reference proteome</keyword>
<dbReference type="VEuPathDB" id="FungiDB:MELLADRAFT_123799"/>
<gene>
    <name evidence="2" type="ORF">MELLADRAFT_123799</name>
</gene>
<accession>F4RW80</accession>
<feature type="chain" id="PRO_5003318043" evidence="1">
    <location>
        <begin position="26"/>
        <end position="132"/>
    </location>
</feature>
<dbReference type="EMBL" id="GL883125">
    <property type="protein sequence ID" value="EGG03236.1"/>
    <property type="molecule type" value="Genomic_DNA"/>
</dbReference>